<organism evidence="1 2">
    <name type="scientific">Eleusine coracana subsp. coracana</name>
    <dbReference type="NCBI Taxonomy" id="191504"/>
    <lineage>
        <taxon>Eukaryota</taxon>
        <taxon>Viridiplantae</taxon>
        <taxon>Streptophyta</taxon>
        <taxon>Embryophyta</taxon>
        <taxon>Tracheophyta</taxon>
        <taxon>Spermatophyta</taxon>
        <taxon>Magnoliopsida</taxon>
        <taxon>Liliopsida</taxon>
        <taxon>Poales</taxon>
        <taxon>Poaceae</taxon>
        <taxon>PACMAD clade</taxon>
        <taxon>Chloridoideae</taxon>
        <taxon>Cynodonteae</taxon>
        <taxon>Eleusininae</taxon>
        <taxon>Eleusine</taxon>
    </lineage>
</organism>
<dbReference type="EMBL" id="BQKI01000012">
    <property type="protein sequence ID" value="GJN05958.1"/>
    <property type="molecule type" value="Genomic_DNA"/>
</dbReference>
<evidence type="ECO:0000313" key="1">
    <source>
        <dbReference type="EMBL" id="GJN05958.1"/>
    </source>
</evidence>
<dbReference type="AlphaFoldDB" id="A0AAV5D6B5"/>
<gene>
    <name evidence="1" type="primary">ga23637</name>
    <name evidence="1" type="ORF">PR202_ga23637</name>
</gene>
<keyword evidence="2" id="KW-1185">Reference proteome</keyword>
<protein>
    <submittedName>
        <fullName evidence="1">Uncharacterized protein</fullName>
    </submittedName>
</protein>
<comment type="caution">
    <text evidence="1">The sequence shown here is derived from an EMBL/GenBank/DDBJ whole genome shotgun (WGS) entry which is preliminary data.</text>
</comment>
<dbReference type="Proteomes" id="UP001054889">
    <property type="component" value="Unassembled WGS sequence"/>
</dbReference>
<name>A0AAV5D6B5_ELECO</name>
<evidence type="ECO:0000313" key="2">
    <source>
        <dbReference type="Proteomes" id="UP001054889"/>
    </source>
</evidence>
<accession>A0AAV5D6B5</accession>
<reference evidence="1" key="1">
    <citation type="journal article" date="2018" name="DNA Res.">
        <title>Multiple hybrid de novo genome assembly of finger millet, an orphan allotetraploid crop.</title>
        <authorList>
            <person name="Hatakeyama M."/>
            <person name="Aluri S."/>
            <person name="Balachadran M.T."/>
            <person name="Sivarajan S.R."/>
            <person name="Patrignani A."/>
            <person name="Gruter S."/>
            <person name="Poveda L."/>
            <person name="Shimizu-Inatsugi R."/>
            <person name="Baeten J."/>
            <person name="Francoijs K.J."/>
            <person name="Nataraja K.N."/>
            <person name="Reddy Y.A.N."/>
            <person name="Phadnis S."/>
            <person name="Ravikumar R.L."/>
            <person name="Schlapbach R."/>
            <person name="Sreeman S.M."/>
            <person name="Shimizu K.K."/>
        </authorList>
    </citation>
    <scope>NUCLEOTIDE SEQUENCE</scope>
</reference>
<proteinExistence type="predicted"/>
<reference evidence="1" key="2">
    <citation type="submission" date="2021-12" db="EMBL/GenBank/DDBJ databases">
        <title>Resequencing data analysis of finger millet.</title>
        <authorList>
            <person name="Hatakeyama M."/>
            <person name="Aluri S."/>
            <person name="Balachadran M.T."/>
            <person name="Sivarajan S.R."/>
            <person name="Poveda L."/>
            <person name="Shimizu-Inatsugi R."/>
            <person name="Schlapbach R."/>
            <person name="Sreeman S.M."/>
            <person name="Shimizu K.K."/>
        </authorList>
    </citation>
    <scope>NUCLEOTIDE SEQUENCE</scope>
</reference>
<sequence length="138" mass="15381">MQRYCYCPAGCDFSGSSDQLWEHCLAYPDQQHGKLVTFSYFEPFDIDDTYASQPGATWSKYGCSLSFSCFKGHHGSSTLYSVPCSSLSHGLPKGFFCLVPFVARSANGFVLTVTIDTEMDYDGVDELEEDEDDDSYHA</sequence>